<evidence type="ECO:0000313" key="1">
    <source>
        <dbReference type="EMBL" id="GAM40162.1"/>
    </source>
</evidence>
<sequence>MIPLPFPPPGPYNTPPLLDITLATITTVIELGDGRQKEVSCATLRDLLSDFGLEPIPMSIDASWIARLSYAKWATAVVEDMASRLHEEIRPHEGWEIWIPTQWQHLQVFPNDRGFRAAIAKWLTWHSEDFDMDITIFMKKLSNGKK</sequence>
<evidence type="ECO:0000313" key="2">
    <source>
        <dbReference type="Proteomes" id="UP000053095"/>
    </source>
</evidence>
<reference evidence="2" key="1">
    <citation type="journal article" date="2015" name="Genome Announc.">
        <title>Draft genome sequence of Talaromyces cellulolyticus strain Y-94, a source of lignocellulosic biomass-degrading enzymes.</title>
        <authorList>
            <person name="Fujii T."/>
            <person name="Koike H."/>
            <person name="Sawayama S."/>
            <person name="Yano S."/>
            <person name="Inoue H."/>
        </authorList>
    </citation>
    <scope>NUCLEOTIDE SEQUENCE [LARGE SCALE GENOMIC DNA]</scope>
    <source>
        <strain evidence="2">Y-94</strain>
    </source>
</reference>
<dbReference type="AlphaFoldDB" id="A0A0B8MXX1"/>
<name>A0A0B8MXX1_TALPI</name>
<organism evidence="1 2">
    <name type="scientific">Talaromyces pinophilus</name>
    <name type="common">Penicillium pinophilum</name>
    <dbReference type="NCBI Taxonomy" id="128442"/>
    <lineage>
        <taxon>Eukaryota</taxon>
        <taxon>Fungi</taxon>
        <taxon>Dikarya</taxon>
        <taxon>Ascomycota</taxon>
        <taxon>Pezizomycotina</taxon>
        <taxon>Eurotiomycetes</taxon>
        <taxon>Eurotiomycetidae</taxon>
        <taxon>Eurotiales</taxon>
        <taxon>Trichocomaceae</taxon>
        <taxon>Talaromyces</taxon>
        <taxon>Talaromyces sect. Talaromyces</taxon>
    </lineage>
</organism>
<accession>A0A0B8MXX1</accession>
<dbReference type="EMBL" id="DF933834">
    <property type="protein sequence ID" value="GAM40162.1"/>
    <property type="molecule type" value="Genomic_DNA"/>
</dbReference>
<dbReference type="Proteomes" id="UP000053095">
    <property type="component" value="Unassembled WGS sequence"/>
</dbReference>
<protein>
    <submittedName>
        <fullName evidence="1">Uncharacterized protein</fullName>
    </submittedName>
</protein>
<keyword evidence="2" id="KW-1185">Reference proteome</keyword>
<gene>
    <name evidence="1" type="ORF">TCE0_038f12292</name>
</gene>
<proteinExistence type="predicted"/>